<evidence type="ECO:0000259" key="2">
    <source>
        <dbReference type="PROSITE" id="PS50943"/>
    </source>
</evidence>
<dbReference type="PROSITE" id="PS50943">
    <property type="entry name" value="HTH_CROC1"/>
    <property type="match status" value="1"/>
</dbReference>
<dbReference type="SUPFAM" id="SSF47413">
    <property type="entry name" value="lambda repressor-like DNA-binding domains"/>
    <property type="match status" value="1"/>
</dbReference>
<organism evidence="3 4">
    <name type="scientific">Methylobacterium durans</name>
    <dbReference type="NCBI Taxonomy" id="2202825"/>
    <lineage>
        <taxon>Bacteria</taxon>
        <taxon>Pseudomonadati</taxon>
        <taxon>Pseudomonadota</taxon>
        <taxon>Alphaproteobacteria</taxon>
        <taxon>Hyphomicrobiales</taxon>
        <taxon>Methylobacteriaceae</taxon>
        <taxon>Methylobacterium</taxon>
    </lineage>
</organism>
<dbReference type="OrthoDB" id="3174593at2"/>
<gene>
    <name evidence="3" type="primary">higA</name>
    <name evidence="3" type="ORF">DK389_16310</name>
</gene>
<name>A0A2U8W819_9HYPH</name>
<sequence length="97" mass="10962">MADFAPTHPREVLRQDFLRPLGLSQYALAKAIAVPETRISEIIRSRRSVSAETALRLARYFGMSAEVWMGMQATYDLEMARDVAPQLIEQQVQPRAA</sequence>
<dbReference type="SMART" id="SM00530">
    <property type="entry name" value="HTH_XRE"/>
    <property type="match status" value="1"/>
</dbReference>
<evidence type="ECO:0000313" key="3">
    <source>
        <dbReference type="EMBL" id="AWN41781.1"/>
    </source>
</evidence>
<dbReference type="Proteomes" id="UP000245926">
    <property type="component" value="Chromosome"/>
</dbReference>
<protein>
    <submittedName>
        <fullName evidence="3">Addiction module antidote protein, HigA family</fullName>
    </submittedName>
</protein>
<dbReference type="InterPro" id="IPR013430">
    <property type="entry name" value="Toxin_antidote_HigA"/>
</dbReference>
<keyword evidence="4" id="KW-1185">Reference proteome</keyword>
<evidence type="ECO:0000313" key="4">
    <source>
        <dbReference type="Proteomes" id="UP000245926"/>
    </source>
</evidence>
<dbReference type="AlphaFoldDB" id="A0A2U8W819"/>
<dbReference type="InterPro" id="IPR001387">
    <property type="entry name" value="Cro/C1-type_HTH"/>
</dbReference>
<dbReference type="NCBIfam" id="TIGR02607">
    <property type="entry name" value="antidote_HigA"/>
    <property type="match status" value="1"/>
</dbReference>
<dbReference type="KEGG" id="mets:DK389_16310"/>
<dbReference type="InterPro" id="IPR010982">
    <property type="entry name" value="Lambda_DNA-bd_dom_sf"/>
</dbReference>
<reference evidence="4" key="1">
    <citation type="submission" date="2018-05" db="EMBL/GenBank/DDBJ databases">
        <title>Complete Genome Sequence of Methylobacterium sp. 17SD2-17.</title>
        <authorList>
            <person name="Srinivasan S."/>
        </authorList>
    </citation>
    <scope>NUCLEOTIDE SEQUENCE [LARGE SCALE GENOMIC DNA]</scope>
    <source>
        <strain evidence="4">17SD2-17</strain>
    </source>
</reference>
<dbReference type="EMBL" id="CP029550">
    <property type="protein sequence ID" value="AWN41781.1"/>
    <property type="molecule type" value="Genomic_DNA"/>
</dbReference>
<dbReference type="Pfam" id="PF01381">
    <property type="entry name" value="HTH_3"/>
    <property type="match status" value="1"/>
</dbReference>
<dbReference type="PANTHER" id="PTHR36924">
    <property type="entry name" value="ANTITOXIN HIGA-1"/>
    <property type="match status" value="1"/>
</dbReference>
<feature type="domain" description="HTH cro/C1-type" evidence="2">
    <location>
        <begin position="21"/>
        <end position="68"/>
    </location>
</feature>
<dbReference type="GO" id="GO:0003677">
    <property type="term" value="F:DNA binding"/>
    <property type="evidence" value="ECO:0007669"/>
    <property type="project" value="UniProtKB-KW"/>
</dbReference>
<keyword evidence="1" id="KW-0238">DNA-binding</keyword>
<dbReference type="CDD" id="cd00093">
    <property type="entry name" value="HTH_XRE"/>
    <property type="match status" value="1"/>
</dbReference>
<dbReference type="PANTHER" id="PTHR36924:SF1">
    <property type="entry name" value="ANTITOXIN HIGA-1"/>
    <property type="match status" value="1"/>
</dbReference>
<dbReference type="RefSeq" id="WP_109891121.1">
    <property type="nucleotide sequence ID" value="NZ_CP029550.1"/>
</dbReference>
<proteinExistence type="predicted"/>
<evidence type="ECO:0000256" key="1">
    <source>
        <dbReference type="ARBA" id="ARBA00023125"/>
    </source>
</evidence>
<accession>A0A2U8W819</accession>
<dbReference type="Gene3D" id="1.10.260.40">
    <property type="entry name" value="lambda repressor-like DNA-binding domains"/>
    <property type="match status" value="1"/>
</dbReference>